<name>X0W0M5_9ZZZZ</name>
<proteinExistence type="predicted"/>
<dbReference type="EMBL" id="BARS01037931">
    <property type="protein sequence ID" value="GAG16892.1"/>
    <property type="molecule type" value="Genomic_DNA"/>
</dbReference>
<evidence type="ECO:0000313" key="1">
    <source>
        <dbReference type="EMBL" id="GAG16892.1"/>
    </source>
</evidence>
<reference evidence="1" key="1">
    <citation type="journal article" date="2014" name="Front. Microbiol.">
        <title>High frequency of phylogenetically diverse reductive dehalogenase-homologous genes in deep subseafloor sedimentary metagenomes.</title>
        <authorList>
            <person name="Kawai M."/>
            <person name="Futagami T."/>
            <person name="Toyoda A."/>
            <person name="Takaki Y."/>
            <person name="Nishi S."/>
            <person name="Hori S."/>
            <person name="Arai W."/>
            <person name="Tsubouchi T."/>
            <person name="Morono Y."/>
            <person name="Uchiyama I."/>
            <person name="Ito T."/>
            <person name="Fujiyama A."/>
            <person name="Inagaki F."/>
            <person name="Takami H."/>
        </authorList>
    </citation>
    <scope>NUCLEOTIDE SEQUENCE</scope>
    <source>
        <strain evidence="1">Expedition CK06-06</strain>
    </source>
</reference>
<sequence>GEEFTIDAEYVDQNMKEVISDEDLTRYIL</sequence>
<evidence type="ECO:0008006" key="2">
    <source>
        <dbReference type="Google" id="ProtNLM"/>
    </source>
</evidence>
<accession>X0W0M5</accession>
<feature type="non-terminal residue" evidence="1">
    <location>
        <position position="1"/>
    </location>
</feature>
<dbReference type="AlphaFoldDB" id="X0W0M5"/>
<organism evidence="1">
    <name type="scientific">marine sediment metagenome</name>
    <dbReference type="NCBI Taxonomy" id="412755"/>
    <lineage>
        <taxon>unclassified sequences</taxon>
        <taxon>metagenomes</taxon>
        <taxon>ecological metagenomes</taxon>
    </lineage>
</organism>
<protein>
    <recommendedName>
        <fullName evidence="2">HslU--HslV peptidase ATPase subunit</fullName>
    </recommendedName>
</protein>
<comment type="caution">
    <text evidence="1">The sequence shown here is derived from an EMBL/GenBank/DDBJ whole genome shotgun (WGS) entry which is preliminary data.</text>
</comment>
<gene>
    <name evidence="1" type="ORF">S01H1_58102</name>
</gene>